<dbReference type="EMBL" id="MKEK01000001">
    <property type="protein sequence ID" value="OEY68936.1"/>
    <property type="molecule type" value="Genomic_DNA"/>
</dbReference>
<evidence type="ECO:0000313" key="11">
    <source>
        <dbReference type="Proteomes" id="UP000242258"/>
    </source>
</evidence>
<feature type="transmembrane region" description="Helical" evidence="7">
    <location>
        <begin position="162"/>
        <end position="178"/>
    </location>
</feature>
<dbReference type="Pfam" id="PF00664">
    <property type="entry name" value="ABC_membrane"/>
    <property type="match status" value="1"/>
</dbReference>
<evidence type="ECO:0000256" key="4">
    <source>
        <dbReference type="ARBA" id="ARBA00022840"/>
    </source>
</evidence>
<protein>
    <submittedName>
        <fullName evidence="10">Thiol reductant ABC exporter subunit CydD</fullName>
    </submittedName>
</protein>
<evidence type="ECO:0000256" key="3">
    <source>
        <dbReference type="ARBA" id="ARBA00022741"/>
    </source>
</evidence>
<reference evidence="11" key="1">
    <citation type="submission" date="2016-09" db="EMBL/GenBank/DDBJ databases">
        <authorList>
            <person name="Wan X."/>
            <person name="Hou S."/>
        </authorList>
    </citation>
    <scope>NUCLEOTIDE SEQUENCE [LARGE SCALE GENOMIC DNA]</scope>
    <source>
        <strain evidence="11">KH87</strain>
    </source>
</reference>
<sequence length="592" mass="64623">MKKIKLTEPSDKPSEKTTVGASQQLNALLAPQSWLLHSALFLAILHAVFFVLQCYLLAKVFSQWLTASFRQQTLDTNALLAILPLLLLCLLARPLLQFCREQLSLIASQRCRAALRSQLLNTIASSGSAKNQYAADGSLASQVLEHVDALDGFISRYYVQRYLVLISPILLFFAILYYSKLAAVLLLVTAPLVPIFMVLLGNAATSASQQQLQVLSRMSSRFLDLMRGMATIQHLQATTRATNSVASAAERYRSSSMKVLRLAFLSTAVLEFFASLAIALLAVYLGLGLLGILPWAKGEIPVPYQGALFILLLAPEFYAPLRQLGTDYHAKAQALAAVAELQPLLQRKVWEHTGKQLLQFNSAPTITISNLRVLGEHNRPRLDLAHLSLAAGQRIVIQGASGCGKSTLLETLLGFTQYQGEVSINQQNLSQLCRTHWQQQLGYLAQTSAIMAGSIADNLRLANAQASDQQLIAVLQQVELWPLIQQLPLQLATPLGERGLGLSGGQLQRLAISQLLLRNANLWLLDEPSAHLDPDTALRIHQLLGKLSQGKTVILVSHHSAGLDWADSIIQLPQLASSSAQSLSQQVPDGAI</sequence>
<dbReference type="GO" id="GO:0005524">
    <property type="term" value="F:ATP binding"/>
    <property type="evidence" value="ECO:0007669"/>
    <property type="project" value="UniProtKB-KW"/>
</dbReference>
<keyword evidence="4" id="KW-0067">ATP-binding</keyword>
<evidence type="ECO:0000259" key="8">
    <source>
        <dbReference type="PROSITE" id="PS50893"/>
    </source>
</evidence>
<dbReference type="Pfam" id="PF00005">
    <property type="entry name" value="ABC_tran"/>
    <property type="match status" value="1"/>
</dbReference>
<dbReference type="PANTHER" id="PTHR24221:SF261">
    <property type="entry name" value="GLUTATHIONE_L-CYSTEINE TRANSPORT SYSTEM ATP-BINDING_PERMEASE PROTEIN CYDD"/>
    <property type="match status" value="1"/>
</dbReference>
<keyword evidence="3" id="KW-0547">Nucleotide-binding</keyword>
<evidence type="ECO:0000256" key="5">
    <source>
        <dbReference type="ARBA" id="ARBA00022989"/>
    </source>
</evidence>
<evidence type="ECO:0000256" key="1">
    <source>
        <dbReference type="ARBA" id="ARBA00004651"/>
    </source>
</evidence>
<feature type="domain" description="ABC transmembrane type-1" evidence="9">
    <location>
        <begin position="39"/>
        <end position="333"/>
    </location>
</feature>
<organism evidence="10 11">
    <name type="scientific">Rheinheimera salexigens</name>
    <dbReference type="NCBI Taxonomy" id="1628148"/>
    <lineage>
        <taxon>Bacteria</taxon>
        <taxon>Pseudomonadati</taxon>
        <taxon>Pseudomonadota</taxon>
        <taxon>Gammaproteobacteria</taxon>
        <taxon>Chromatiales</taxon>
        <taxon>Chromatiaceae</taxon>
        <taxon>Rheinheimera</taxon>
    </lineage>
</organism>
<dbReference type="GO" id="GO:0140359">
    <property type="term" value="F:ABC-type transporter activity"/>
    <property type="evidence" value="ECO:0007669"/>
    <property type="project" value="InterPro"/>
</dbReference>
<feature type="transmembrane region" description="Helical" evidence="7">
    <location>
        <begin position="184"/>
        <end position="204"/>
    </location>
</feature>
<dbReference type="InterPro" id="IPR036640">
    <property type="entry name" value="ABC1_TM_sf"/>
</dbReference>
<dbReference type="AlphaFoldDB" id="A0A1E7Q476"/>
<feature type="transmembrane region" description="Helical" evidence="7">
    <location>
        <begin position="263"/>
        <end position="296"/>
    </location>
</feature>
<dbReference type="CDD" id="cd18584">
    <property type="entry name" value="ABC_6TM_AarD_CydD"/>
    <property type="match status" value="1"/>
</dbReference>
<dbReference type="PROSITE" id="PS00211">
    <property type="entry name" value="ABC_TRANSPORTER_1"/>
    <property type="match status" value="1"/>
</dbReference>
<dbReference type="GO" id="GO:0005886">
    <property type="term" value="C:plasma membrane"/>
    <property type="evidence" value="ECO:0007669"/>
    <property type="project" value="UniProtKB-SubCell"/>
</dbReference>
<dbReference type="GO" id="GO:0016887">
    <property type="term" value="F:ATP hydrolysis activity"/>
    <property type="evidence" value="ECO:0007669"/>
    <property type="project" value="InterPro"/>
</dbReference>
<keyword evidence="11" id="KW-1185">Reference proteome</keyword>
<accession>A0A1E7Q476</accession>
<dbReference type="PANTHER" id="PTHR24221">
    <property type="entry name" value="ATP-BINDING CASSETTE SUB-FAMILY B"/>
    <property type="match status" value="1"/>
</dbReference>
<feature type="transmembrane region" description="Helical" evidence="7">
    <location>
        <begin position="34"/>
        <end position="58"/>
    </location>
</feature>
<dbReference type="CDD" id="cd03228">
    <property type="entry name" value="ABCC_MRP_Like"/>
    <property type="match status" value="1"/>
</dbReference>
<comment type="subcellular location">
    <subcellularLocation>
        <location evidence="1">Cell membrane</location>
        <topology evidence="1">Multi-pass membrane protein</topology>
    </subcellularLocation>
</comment>
<dbReference type="SUPFAM" id="SSF90123">
    <property type="entry name" value="ABC transporter transmembrane region"/>
    <property type="match status" value="1"/>
</dbReference>
<dbReference type="InterPro" id="IPR027417">
    <property type="entry name" value="P-loop_NTPase"/>
</dbReference>
<dbReference type="InterPro" id="IPR014216">
    <property type="entry name" value="ABC_transptr_CydD"/>
</dbReference>
<dbReference type="RefSeq" id="WP_070048502.1">
    <property type="nucleotide sequence ID" value="NZ_CBCSDO010000003.1"/>
</dbReference>
<dbReference type="Gene3D" id="1.20.1560.10">
    <property type="entry name" value="ABC transporter type 1, transmembrane domain"/>
    <property type="match status" value="1"/>
</dbReference>
<evidence type="ECO:0000313" key="10">
    <source>
        <dbReference type="EMBL" id="OEY68936.1"/>
    </source>
</evidence>
<dbReference type="InterPro" id="IPR003593">
    <property type="entry name" value="AAA+_ATPase"/>
</dbReference>
<dbReference type="Proteomes" id="UP000242258">
    <property type="component" value="Unassembled WGS sequence"/>
</dbReference>
<gene>
    <name evidence="10" type="ORF">BI198_04655</name>
</gene>
<dbReference type="GO" id="GO:0042883">
    <property type="term" value="P:cysteine transport"/>
    <property type="evidence" value="ECO:0007669"/>
    <property type="project" value="InterPro"/>
</dbReference>
<comment type="caution">
    <text evidence="10">The sequence shown here is derived from an EMBL/GenBank/DDBJ whole genome shotgun (WGS) entry which is preliminary data.</text>
</comment>
<dbReference type="InterPro" id="IPR017871">
    <property type="entry name" value="ABC_transporter-like_CS"/>
</dbReference>
<dbReference type="InterPro" id="IPR039421">
    <property type="entry name" value="Type_1_exporter"/>
</dbReference>
<dbReference type="SUPFAM" id="SSF52540">
    <property type="entry name" value="P-loop containing nucleoside triphosphate hydrolases"/>
    <property type="match status" value="1"/>
</dbReference>
<dbReference type="PROSITE" id="PS50893">
    <property type="entry name" value="ABC_TRANSPORTER_2"/>
    <property type="match status" value="1"/>
</dbReference>
<dbReference type="Gene3D" id="3.40.50.300">
    <property type="entry name" value="P-loop containing nucleotide triphosphate hydrolases"/>
    <property type="match status" value="1"/>
</dbReference>
<dbReference type="PROSITE" id="PS50929">
    <property type="entry name" value="ABC_TM1F"/>
    <property type="match status" value="1"/>
</dbReference>
<keyword evidence="5 7" id="KW-1133">Transmembrane helix</keyword>
<evidence type="ECO:0000256" key="7">
    <source>
        <dbReference type="SAM" id="Phobius"/>
    </source>
</evidence>
<evidence type="ECO:0000256" key="6">
    <source>
        <dbReference type="ARBA" id="ARBA00023136"/>
    </source>
</evidence>
<dbReference type="STRING" id="1628148.BI198_04655"/>
<dbReference type="InterPro" id="IPR003439">
    <property type="entry name" value="ABC_transporter-like_ATP-bd"/>
</dbReference>
<evidence type="ECO:0000259" key="9">
    <source>
        <dbReference type="PROSITE" id="PS50929"/>
    </source>
</evidence>
<evidence type="ECO:0000256" key="2">
    <source>
        <dbReference type="ARBA" id="ARBA00022692"/>
    </source>
</evidence>
<name>A0A1E7Q476_9GAMM</name>
<dbReference type="NCBIfam" id="TIGR02857">
    <property type="entry name" value="CydD"/>
    <property type="match status" value="1"/>
</dbReference>
<dbReference type="InterPro" id="IPR011527">
    <property type="entry name" value="ABC1_TM_dom"/>
</dbReference>
<feature type="domain" description="ABC transporter" evidence="8">
    <location>
        <begin position="366"/>
        <end position="592"/>
    </location>
</feature>
<keyword evidence="6 7" id="KW-0472">Membrane</keyword>
<proteinExistence type="predicted"/>
<dbReference type="GO" id="GO:0034040">
    <property type="term" value="F:ATPase-coupled lipid transmembrane transporter activity"/>
    <property type="evidence" value="ECO:0007669"/>
    <property type="project" value="TreeGrafter"/>
</dbReference>
<keyword evidence="2 7" id="KW-0812">Transmembrane</keyword>
<feature type="transmembrane region" description="Helical" evidence="7">
    <location>
        <begin position="78"/>
        <end position="96"/>
    </location>
</feature>
<dbReference type="SMART" id="SM00382">
    <property type="entry name" value="AAA"/>
    <property type="match status" value="1"/>
</dbReference>